<gene>
    <name evidence="3" type="ORF">DM868_05050</name>
</gene>
<proteinExistence type="inferred from homology"/>
<feature type="domain" description="UspA" evidence="2">
    <location>
        <begin position="17"/>
        <end position="148"/>
    </location>
</feature>
<keyword evidence="4" id="KW-1185">Reference proteome</keyword>
<evidence type="ECO:0000313" key="3">
    <source>
        <dbReference type="EMBL" id="TKR25867.1"/>
    </source>
</evidence>
<sequence>MIETGDREGESTGGPTVLAALANPRTESALVTVAGALAKQRGGRVLAAHVVRVPDQTALSAAAEDDRLRADSERLLEAATADSAGMGVAVETRTVFSHRAVAEVFDLARRTDADAVVMGYGGARLAGGRAESPLDELAYELPCDFLVLNEREFDPSRVLLPTAGGYSSDLSAAVARALRDALGSTVSILYVADEGETDAGRRFITTWTAERGLGDAEVVVETGDVEAAIERAAAEHTLVVIGATERGLLSRVVGGSLTLSVLNELDTSVLVAERPSDRSLRERLFGRR</sequence>
<dbReference type="Pfam" id="PF00582">
    <property type="entry name" value="Usp"/>
    <property type="match status" value="2"/>
</dbReference>
<dbReference type="PANTHER" id="PTHR46268">
    <property type="entry name" value="STRESS RESPONSE PROTEIN NHAX"/>
    <property type="match status" value="1"/>
</dbReference>
<evidence type="ECO:0000256" key="1">
    <source>
        <dbReference type="ARBA" id="ARBA00008791"/>
    </source>
</evidence>
<feature type="domain" description="UspA" evidence="2">
    <location>
        <begin position="211"/>
        <end position="271"/>
    </location>
</feature>
<dbReference type="Proteomes" id="UP000308037">
    <property type="component" value="Unassembled WGS sequence"/>
</dbReference>
<dbReference type="EMBL" id="QKNX01000002">
    <property type="protein sequence ID" value="TKR25867.1"/>
    <property type="molecule type" value="Genomic_DNA"/>
</dbReference>
<dbReference type="Gene3D" id="3.40.50.12370">
    <property type="match status" value="1"/>
</dbReference>
<dbReference type="CDD" id="cd00293">
    <property type="entry name" value="USP-like"/>
    <property type="match status" value="1"/>
</dbReference>
<protein>
    <submittedName>
        <fullName evidence="3">Cationic amino acid transporter</fullName>
    </submittedName>
</protein>
<dbReference type="AlphaFoldDB" id="A0A4U5JDZ9"/>
<evidence type="ECO:0000259" key="2">
    <source>
        <dbReference type="Pfam" id="PF00582"/>
    </source>
</evidence>
<comment type="similarity">
    <text evidence="1">Belongs to the universal stress protein A family.</text>
</comment>
<dbReference type="OrthoDB" id="56838at2157"/>
<dbReference type="RefSeq" id="WP_137275769.1">
    <property type="nucleotide sequence ID" value="NZ_QKNX01000002.1"/>
</dbReference>
<comment type="caution">
    <text evidence="3">The sequence shown here is derived from an EMBL/GenBank/DDBJ whole genome shotgun (WGS) entry which is preliminary data.</text>
</comment>
<reference evidence="3 4" key="1">
    <citation type="submission" date="2019-04" db="EMBL/GenBank/DDBJ databases">
        <title>Natronomonas sp. F20-122 a newhaloarchaeon isolated from a saline saltern of Isla Bacuta, Huelva, Spain.</title>
        <authorList>
            <person name="Duran-Viseras A."/>
            <person name="Sanchez-Porro C."/>
            <person name="Ventosa A."/>
        </authorList>
    </citation>
    <scope>NUCLEOTIDE SEQUENCE [LARGE SCALE GENOMIC DNA]</scope>
    <source>
        <strain evidence="3 4">F20-122</strain>
    </source>
</reference>
<dbReference type="InterPro" id="IPR006016">
    <property type="entry name" value="UspA"/>
</dbReference>
<evidence type="ECO:0000313" key="4">
    <source>
        <dbReference type="Proteomes" id="UP000308037"/>
    </source>
</evidence>
<dbReference type="PANTHER" id="PTHR46268:SF25">
    <property type="entry name" value="USPA DOMAIN PROTEIN"/>
    <property type="match status" value="1"/>
</dbReference>
<dbReference type="SUPFAM" id="SSF52402">
    <property type="entry name" value="Adenine nucleotide alpha hydrolases-like"/>
    <property type="match status" value="2"/>
</dbReference>
<accession>A0A4U5JDZ9</accession>
<name>A0A4U5JDZ9_9EURY</name>
<organism evidence="3 4">
    <name type="scientific">Natronomonas salsuginis</name>
    <dbReference type="NCBI Taxonomy" id="2217661"/>
    <lineage>
        <taxon>Archaea</taxon>
        <taxon>Methanobacteriati</taxon>
        <taxon>Methanobacteriota</taxon>
        <taxon>Stenosarchaea group</taxon>
        <taxon>Halobacteria</taxon>
        <taxon>Halobacteriales</taxon>
        <taxon>Natronomonadaceae</taxon>
        <taxon>Natronomonas</taxon>
    </lineage>
</organism>